<evidence type="ECO:0000259" key="5">
    <source>
        <dbReference type="Pfam" id="PF08573"/>
    </source>
</evidence>
<comment type="subcellular location">
    <subcellularLocation>
        <location evidence="1">Nucleus</location>
    </subcellularLocation>
</comment>
<evidence type="ECO:0000313" key="7">
    <source>
        <dbReference type="Proteomes" id="UP001310594"/>
    </source>
</evidence>
<dbReference type="EMBL" id="JAVRQU010000005">
    <property type="protein sequence ID" value="KAK5703062.1"/>
    <property type="molecule type" value="Genomic_DNA"/>
</dbReference>
<evidence type="ECO:0000256" key="3">
    <source>
        <dbReference type="ARBA" id="ARBA00023242"/>
    </source>
</evidence>
<dbReference type="AlphaFoldDB" id="A0AAN7W8G7"/>
<proteinExistence type="predicted"/>
<keyword evidence="2" id="KW-0227">DNA damage</keyword>
<feature type="domain" description="DNA endonuclease activator Ctp1 C-terminal" evidence="5">
    <location>
        <begin position="629"/>
        <end position="736"/>
    </location>
</feature>
<feature type="compositionally biased region" description="Basic and acidic residues" evidence="4">
    <location>
        <begin position="200"/>
        <end position="216"/>
    </location>
</feature>
<name>A0AAN7W8G7_9PEZI</name>
<reference evidence="6" key="1">
    <citation type="submission" date="2023-08" db="EMBL/GenBank/DDBJ databases">
        <title>Black Yeasts Isolated from many extreme environments.</title>
        <authorList>
            <person name="Coleine C."/>
            <person name="Stajich J.E."/>
            <person name="Selbmann L."/>
        </authorList>
    </citation>
    <scope>NUCLEOTIDE SEQUENCE</scope>
    <source>
        <strain evidence="6">CCFEE 5810</strain>
    </source>
</reference>
<dbReference type="Proteomes" id="UP001310594">
    <property type="component" value="Unassembled WGS sequence"/>
</dbReference>
<protein>
    <recommendedName>
        <fullName evidence="5">DNA endonuclease activator Ctp1 C-terminal domain-containing protein</fullName>
    </recommendedName>
</protein>
<dbReference type="InterPro" id="IPR013882">
    <property type="entry name" value="Ctp1_C"/>
</dbReference>
<feature type="region of interest" description="Disordered" evidence="4">
    <location>
        <begin position="339"/>
        <end position="603"/>
    </location>
</feature>
<accession>A0AAN7W8G7</accession>
<feature type="compositionally biased region" description="Low complexity" evidence="4">
    <location>
        <begin position="380"/>
        <end position="391"/>
    </location>
</feature>
<evidence type="ECO:0000256" key="4">
    <source>
        <dbReference type="SAM" id="MobiDB-lite"/>
    </source>
</evidence>
<gene>
    <name evidence="6" type="ORF">LTR97_004008</name>
</gene>
<feature type="compositionally biased region" description="Polar residues" evidence="4">
    <location>
        <begin position="459"/>
        <end position="468"/>
    </location>
</feature>
<dbReference type="GO" id="GO:0006281">
    <property type="term" value="P:DNA repair"/>
    <property type="evidence" value="ECO:0007669"/>
    <property type="project" value="InterPro"/>
</dbReference>
<evidence type="ECO:0000256" key="2">
    <source>
        <dbReference type="ARBA" id="ARBA00022763"/>
    </source>
</evidence>
<feature type="compositionally biased region" description="Low complexity" evidence="4">
    <location>
        <begin position="53"/>
        <end position="68"/>
    </location>
</feature>
<evidence type="ECO:0000313" key="6">
    <source>
        <dbReference type="EMBL" id="KAK5703062.1"/>
    </source>
</evidence>
<dbReference type="Pfam" id="PF08573">
    <property type="entry name" value="SAE2"/>
    <property type="match status" value="1"/>
</dbReference>
<feature type="region of interest" description="Disordered" evidence="4">
    <location>
        <begin position="181"/>
        <end position="265"/>
    </location>
</feature>
<evidence type="ECO:0000256" key="1">
    <source>
        <dbReference type="ARBA" id="ARBA00004123"/>
    </source>
</evidence>
<feature type="compositionally biased region" description="Low complexity" evidence="4">
    <location>
        <begin position="351"/>
        <end position="367"/>
    </location>
</feature>
<dbReference type="GO" id="GO:0005634">
    <property type="term" value="C:nucleus"/>
    <property type="evidence" value="ECO:0007669"/>
    <property type="project" value="UniProtKB-SubCell"/>
</dbReference>
<keyword evidence="3" id="KW-0539">Nucleus</keyword>
<organism evidence="6 7">
    <name type="scientific">Elasticomyces elasticus</name>
    <dbReference type="NCBI Taxonomy" id="574655"/>
    <lineage>
        <taxon>Eukaryota</taxon>
        <taxon>Fungi</taxon>
        <taxon>Dikarya</taxon>
        <taxon>Ascomycota</taxon>
        <taxon>Pezizomycotina</taxon>
        <taxon>Dothideomycetes</taxon>
        <taxon>Dothideomycetidae</taxon>
        <taxon>Mycosphaerellales</taxon>
        <taxon>Teratosphaeriaceae</taxon>
        <taxon>Elasticomyces</taxon>
    </lineage>
</organism>
<comment type="caution">
    <text evidence="6">The sequence shown here is derived from an EMBL/GenBank/DDBJ whole genome shotgun (WGS) entry which is preliminary data.</text>
</comment>
<feature type="region of interest" description="Disordered" evidence="4">
    <location>
        <begin position="44"/>
        <end position="68"/>
    </location>
</feature>
<sequence>MATPRASPPQASDHILRVLGEKTVYISQLEAENTSLRAELEALQSGEARQEQNSNIATASTSSEANEALSAKYSALQQTTALETFEALSTKYNDLAKIHRELDEKHQKCGPYIAAATQKWRDAKDSARQWKEYVNKQLGLKPGSSSHQIAEAANAGPVTPRTLLSDPPEDEHGCMMDLDATPRPIGGSDRVPVEPQAEGDLPRMTDVLSDRPKDSALLHPDQGVARTSSTISHAMSSQTTDPGSDPMDGLMLPADKHEPSSDTEPIVVSARSLKRKRSTAATSMPLRVRIKQEENSPERPIEIKSEDFSSPVLIRQRMMREETSDLDAVAEPRMRAVSEELQRRQGRGLARRVSSLSDSDMLDVPSMQGSHENDPRPKAPRTTAAPTAAKPSLRTDLQSDQALRPLSVNIPSPGRRSLATKLPPPLKPRRSDQVAASKVALLSEDGESQNVQHMERTEPTTASRSPQASKKRRLDSLLDAPATHNRQRLVRSHSPESAVRKKGPLTPLSNEAPKRGLGDGLAGVASRVTEIDLTPGHLPPKRSAQNTAIKKERSVQLPTPKLQAKRVLPAKKASPVKREQRSSGRPPGIEDSPPPVQPEEEPLRLRPLSALRLEDFKTNPKFTGNDYTFGDKIRGKARNCLPGCTKPECCGGEFAKAVRMGVFGAQQGTDVEVLESYLGPNWADIFGAVGPEKRQQMREDARVAAMSNKFGKHKRAFERRSTPPGYWRTDMPSTQEVLEDRAQAEIMARQKVEERWRDAMREGGRWKFRDE</sequence>
<feature type="compositionally biased region" description="Polar residues" evidence="4">
    <location>
        <begin position="225"/>
        <end position="242"/>
    </location>
</feature>